<keyword evidence="11 13" id="KW-0472">Membrane</keyword>
<evidence type="ECO:0000256" key="8">
    <source>
        <dbReference type="ARBA" id="ARBA00022903"/>
    </source>
</evidence>
<keyword evidence="6" id="KW-0762">Sugar transport</keyword>
<comment type="subcellular location">
    <subcellularLocation>
        <location evidence="1">Cell inner membrane</location>
        <topology evidence="1">Multi-pass membrane protein</topology>
    </subcellularLocation>
</comment>
<keyword evidence="7 13" id="KW-0812">Transmembrane</keyword>
<dbReference type="InterPro" id="IPR005705">
    <property type="entry name" value="BexC_CtrB_KpsE_VexD"/>
</dbReference>
<evidence type="ECO:0000256" key="6">
    <source>
        <dbReference type="ARBA" id="ARBA00022597"/>
    </source>
</evidence>
<dbReference type="RefSeq" id="WP_132953519.1">
    <property type="nucleotide sequence ID" value="NZ_CP091507.1"/>
</dbReference>
<organism evidence="14 15">
    <name type="scientific">Uruburuella suis</name>
    <dbReference type="NCBI Taxonomy" id="252130"/>
    <lineage>
        <taxon>Bacteria</taxon>
        <taxon>Pseudomonadati</taxon>
        <taxon>Pseudomonadota</taxon>
        <taxon>Betaproteobacteria</taxon>
        <taxon>Neisseriales</taxon>
        <taxon>Neisseriaceae</taxon>
        <taxon>Uruburuella</taxon>
    </lineage>
</organism>
<evidence type="ECO:0000256" key="11">
    <source>
        <dbReference type="ARBA" id="ARBA00023136"/>
    </source>
</evidence>
<dbReference type="PANTHER" id="PTHR32309:SF13">
    <property type="entry name" value="FERRIC ENTEROBACTIN TRANSPORT PROTEIN FEPE"/>
    <property type="match status" value="1"/>
</dbReference>
<keyword evidence="4" id="KW-1003">Cell membrane</keyword>
<evidence type="ECO:0000256" key="7">
    <source>
        <dbReference type="ARBA" id="ARBA00022692"/>
    </source>
</evidence>
<evidence type="ECO:0000256" key="4">
    <source>
        <dbReference type="ARBA" id="ARBA00022475"/>
    </source>
</evidence>
<keyword evidence="5" id="KW-0997">Cell inner membrane</keyword>
<dbReference type="GO" id="GO:0015774">
    <property type="term" value="P:polysaccharide transport"/>
    <property type="evidence" value="ECO:0007669"/>
    <property type="project" value="UniProtKB-KW"/>
</dbReference>
<feature type="coiled-coil region" evidence="12">
    <location>
        <begin position="181"/>
        <end position="208"/>
    </location>
</feature>
<comment type="similarity">
    <text evidence="2">Belongs to the BexC/CtrB/KpsE family.</text>
</comment>
<evidence type="ECO:0000256" key="9">
    <source>
        <dbReference type="ARBA" id="ARBA00022989"/>
    </source>
</evidence>
<dbReference type="EMBL" id="CP091507">
    <property type="protein sequence ID" value="UOO80694.1"/>
    <property type="molecule type" value="Genomic_DNA"/>
</dbReference>
<feature type="transmembrane region" description="Helical" evidence="13">
    <location>
        <begin position="12"/>
        <end position="33"/>
    </location>
</feature>
<keyword evidence="3" id="KW-0813">Transport</keyword>
<evidence type="ECO:0000256" key="2">
    <source>
        <dbReference type="ARBA" id="ARBA00008436"/>
    </source>
</evidence>
<dbReference type="GO" id="GO:0005351">
    <property type="term" value="F:carbohydrate:proton symporter activity"/>
    <property type="evidence" value="ECO:0007669"/>
    <property type="project" value="InterPro"/>
</dbReference>
<evidence type="ECO:0000313" key="15">
    <source>
        <dbReference type="Proteomes" id="UP000829756"/>
    </source>
</evidence>
<accession>A0AAE9H2I1</accession>
<evidence type="ECO:0000313" key="14">
    <source>
        <dbReference type="EMBL" id="UOO80694.1"/>
    </source>
</evidence>
<evidence type="ECO:0000256" key="12">
    <source>
        <dbReference type="SAM" id="Coils"/>
    </source>
</evidence>
<keyword evidence="8" id="KW-0972">Capsule biogenesis/degradation</keyword>
<dbReference type="AlphaFoldDB" id="A0AAE9H2I1"/>
<evidence type="ECO:0000256" key="1">
    <source>
        <dbReference type="ARBA" id="ARBA00004429"/>
    </source>
</evidence>
<dbReference type="KEGG" id="usu:LVJ78_11775"/>
<reference evidence="14" key="1">
    <citation type="submission" date="2021-12" db="EMBL/GenBank/DDBJ databases">
        <authorList>
            <person name="Veyrier F.J."/>
        </authorList>
    </citation>
    <scope>NUCLEOTIDE SEQUENCE</scope>
    <source>
        <strain evidence="14">1258/02</strain>
    </source>
</reference>
<gene>
    <name evidence="14" type="ORF">LVJ78_11775</name>
</gene>
<feature type="transmembrane region" description="Helical" evidence="13">
    <location>
        <begin position="341"/>
        <end position="363"/>
    </location>
</feature>
<proteinExistence type="inferred from homology"/>
<keyword evidence="12" id="KW-0175">Coiled coil</keyword>
<keyword evidence="9 13" id="KW-1133">Transmembrane helix</keyword>
<keyword evidence="10" id="KW-0625">Polysaccharide transport</keyword>
<protein>
    <submittedName>
        <fullName evidence="14">Capsule biosynthesis protein</fullName>
    </submittedName>
</protein>
<evidence type="ECO:0000256" key="3">
    <source>
        <dbReference type="ARBA" id="ARBA00022448"/>
    </source>
</evidence>
<name>A0AAE9H2I1_9NEIS</name>
<dbReference type="GO" id="GO:0005886">
    <property type="term" value="C:plasma membrane"/>
    <property type="evidence" value="ECO:0007669"/>
    <property type="project" value="UniProtKB-SubCell"/>
</dbReference>
<reference evidence="14" key="2">
    <citation type="journal article" date="2022" name="Res Sq">
        <title>Evolution of multicellular longitudinally dividing oral cavity symbionts (Neisseriaceae).</title>
        <authorList>
            <person name="Nyongesa S."/>
            <person name="Weber P."/>
            <person name="Bernet E."/>
            <person name="Pullido F."/>
            <person name="Nieckarz M."/>
            <person name="Delaby M."/>
            <person name="Nieves C."/>
            <person name="Viehboeck T."/>
            <person name="Krause N."/>
            <person name="Rivera-Millot A."/>
            <person name="Nakamura A."/>
            <person name="Vischer N."/>
            <person name="VanNieuwenhze M."/>
            <person name="Brun Y."/>
            <person name="Cava F."/>
            <person name="Bulgheresi S."/>
            <person name="Veyrier F."/>
        </authorList>
    </citation>
    <scope>NUCLEOTIDE SEQUENCE</scope>
    <source>
        <strain evidence="14">1258/02</strain>
    </source>
</reference>
<dbReference type="GO" id="GO:0009276">
    <property type="term" value="C:Gram-negative-bacterium-type cell wall"/>
    <property type="evidence" value="ECO:0007669"/>
    <property type="project" value="InterPro"/>
</dbReference>
<evidence type="ECO:0000256" key="10">
    <source>
        <dbReference type="ARBA" id="ARBA00023047"/>
    </source>
</evidence>
<evidence type="ECO:0000256" key="13">
    <source>
        <dbReference type="SAM" id="Phobius"/>
    </source>
</evidence>
<dbReference type="InterPro" id="IPR050445">
    <property type="entry name" value="Bact_polysacc_biosynth/exp"/>
</dbReference>
<dbReference type="NCBIfam" id="TIGR01010">
    <property type="entry name" value="BexC_CtrB_KpsE"/>
    <property type="match status" value="1"/>
</dbReference>
<dbReference type="GO" id="GO:0004713">
    <property type="term" value="F:protein tyrosine kinase activity"/>
    <property type="evidence" value="ECO:0007669"/>
    <property type="project" value="TreeGrafter"/>
</dbReference>
<dbReference type="PANTHER" id="PTHR32309">
    <property type="entry name" value="TYROSINE-PROTEIN KINASE"/>
    <property type="match status" value="1"/>
</dbReference>
<evidence type="ECO:0000256" key="5">
    <source>
        <dbReference type="ARBA" id="ARBA00022519"/>
    </source>
</evidence>
<dbReference type="Proteomes" id="UP000829756">
    <property type="component" value="Chromosome"/>
</dbReference>
<sequence length="370" mass="41281">MARKPKSWLAKASPLLWITVIIPTVVSVLYFGLMASDQFTSESSFVVRSSKNQAALSDIGAILQGAGFSRAQDDTYTVREYMQSRTALGELEKKLPVRQFYEENGDLFSRFNGFGFFDYGEAFYQYYVKKVGINFDSISGITTLGVTSFNAAESAKINQALLKQGEDLINKLNTRARIDTIRYAEDAVKVAEERVQEAAANLTEYRTKHGIFDLKAQSEVQMGLISKLQDELIVIQTQLDQVRAVTPDNPQIPGLKAREQSLRKEITSQLRQIFGGGNNSLANQAADYQRLFLENELAEKQMAVAVTSLENAKAEAERQQLYLEVVSQPSVPDMAQLPTRIYNIIATLIIGLIVYGILSLLIASVREHKN</sequence>